<sequence length="194" mass="20940">MKHPWRHLPPLSSRNPFWQPFGVPSPCTRPELGRRRSCAVCPFPQLLLPLRARGGDPPRPHPDRAGRIGAAGGPGPAAGQVGDLCRLLTSHRRVYSALARPDFVAFVGDEPERHLRALAVEYEHTVDSLESARSLVLGSFDLYTARATLRTNDVVSVLTLATVALGLLATLAGFPSRLLRGRLPCGGSWLGTTG</sequence>
<protein>
    <submittedName>
        <fullName evidence="3">Uncharacterized protein</fullName>
    </submittedName>
</protein>
<feature type="transmembrane region" description="Helical" evidence="2">
    <location>
        <begin position="154"/>
        <end position="174"/>
    </location>
</feature>
<dbReference type="EMBL" id="WBSL01000015">
    <property type="protein sequence ID" value="MPY68123.1"/>
    <property type="molecule type" value="Genomic_DNA"/>
</dbReference>
<gene>
    <name evidence="3" type="ORF">F8S09_15815</name>
</gene>
<dbReference type="GO" id="GO:0016020">
    <property type="term" value="C:membrane"/>
    <property type="evidence" value="ECO:0007669"/>
    <property type="project" value="InterPro"/>
</dbReference>
<dbReference type="Pfam" id="PF01544">
    <property type="entry name" value="CorA"/>
    <property type="match status" value="1"/>
</dbReference>
<proteinExistence type="predicted"/>
<evidence type="ECO:0000313" key="4">
    <source>
        <dbReference type="Proteomes" id="UP000484842"/>
    </source>
</evidence>
<feature type="region of interest" description="Disordered" evidence="1">
    <location>
        <begin position="52"/>
        <end position="76"/>
    </location>
</feature>
<dbReference type="Proteomes" id="UP000484842">
    <property type="component" value="Unassembled WGS sequence"/>
</dbReference>
<keyword evidence="2" id="KW-0472">Membrane</keyword>
<keyword evidence="2" id="KW-1133">Transmembrane helix</keyword>
<reference evidence="3 4" key="1">
    <citation type="submission" date="2019-10" db="EMBL/GenBank/DDBJ databases">
        <title>Deinococcus sp. isolated from soil.</title>
        <authorList>
            <person name="Li Y."/>
            <person name="Wang J."/>
        </authorList>
    </citation>
    <scope>NUCLEOTIDE SEQUENCE [LARGE SCALE GENOMIC DNA]</scope>
    <source>
        <strain evidence="3 4">SDU3-2</strain>
    </source>
</reference>
<dbReference type="AlphaFoldDB" id="A0A7X1NYH9"/>
<dbReference type="InterPro" id="IPR002523">
    <property type="entry name" value="MgTranspt_CorA/ZnTranspt_ZntB"/>
</dbReference>
<evidence type="ECO:0000256" key="2">
    <source>
        <dbReference type="SAM" id="Phobius"/>
    </source>
</evidence>
<dbReference type="Gene3D" id="1.20.58.340">
    <property type="entry name" value="Magnesium transport protein CorA, transmembrane region"/>
    <property type="match status" value="1"/>
</dbReference>
<evidence type="ECO:0000256" key="1">
    <source>
        <dbReference type="SAM" id="MobiDB-lite"/>
    </source>
</evidence>
<dbReference type="GO" id="GO:0046873">
    <property type="term" value="F:metal ion transmembrane transporter activity"/>
    <property type="evidence" value="ECO:0007669"/>
    <property type="project" value="InterPro"/>
</dbReference>
<keyword evidence="2" id="KW-0812">Transmembrane</keyword>
<accession>A0A7X1NYH9</accession>
<feature type="compositionally biased region" description="Basic and acidic residues" evidence="1">
    <location>
        <begin position="53"/>
        <end position="66"/>
    </location>
</feature>
<organism evidence="3 4">
    <name type="scientific">Deinococcus terrestris</name>
    <dbReference type="NCBI Taxonomy" id="2651870"/>
    <lineage>
        <taxon>Bacteria</taxon>
        <taxon>Thermotogati</taxon>
        <taxon>Deinococcota</taxon>
        <taxon>Deinococci</taxon>
        <taxon>Deinococcales</taxon>
        <taxon>Deinococcaceae</taxon>
        <taxon>Deinococcus</taxon>
    </lineage>
</organism>
<comment type="caution">
    <text evidence="3">The sequence shown here is derived from an EMBL/GenBank/DDBJ whole genome shotgun (WGS) entry which is preliminary data.</text>
</comment>
<evidence type="ECO:0000313" key="3">
    <source>
        <dbReference type="EMBL" id="MPY68123.1"/>
    </source>
</evidence>
<name>A0A7X1NYH9_9DEIO</name>
<keyword evidence="4" id="KW-1185">Reference proteome</keyword>